<dbReference type="AlphaFoldDB" id="A0A7Y0U1U5"/>
<protein>
    <submittedName>
        <fullName evidence="1">Uncharacterized protein</fullName>
    </submittedName>
</protein>
<dbReference type="EMBL" id="JABCUR010000003">
    <property type="protein sequence ID" value="NMW64888.1"/>
    <property type="molecule type" value="Genomic_DNA"/>
</dbReference>
<sequence length="87" mass="9688">MGRFIRRVVRANGGVLIQVMEKDTTRRNRVVAHIGTAHNGIEMRELFARAKEVVLDGQIIMDLGMEAGVTLVLLTLSLSGFARLERL</sequence>
<dbReference type="Proteomes" id="UP000578252">
    <property type="component" value="Unassembled WGS sequence"/>
</dbReference>
<accession>A0A7Y0U1U5</accession>
<comment type="caution">
    <text evidence="1">The sequence shown here is derived from an EMBL/GenBank/DDBJ whole genome shotgun (WGS) entry which is preliminary data.</text>
</comment>
<proteinExistence type="predicted"/>
<evidence type="ECO:0000313" key="2">
    <source>
        <dbReference type="Proteomes" id="UP000578252"/>
    </source>
</evidence>
<name>A0A7Y0U1U5_9ACTO</name>
<gene>
    <name evidence="1" type="ORF">HHJ78_04920</name>
</gene>
<dbReference type="RefSeq" id="WP_169771806.1">
    <property type="nucleotide sequence ID" value="NZ_JABCUR010000003.1"/>
</dbReference>
<organism evidence="1 2">
    <name type="scientific">Mobiluncus mulieris</name>
    <dbReference type="NCBI Taxonomy" id="2052"/>
    <lineage>
        <taxon>Bacteria</taxon>
        <taxon>Bacillati</taxon>
        <taxon>Actinomycetota</taxon>
        <taxon>Actinomycetes</taxon>
        <taxon>Actinomycetales</taxon>
        <taxon>Actinomycetaceae</taxon>
        <taxon>Mobiluncus</taxon>
    </lineage>
</organism>
<reference evidence="1 2" key="1">
    <citation type="submission" date="2020-04" db="EMBL/GenBank/DDBJ databases">
        <title>Antimicrobial susceptibility and clonality of vaginal-derived multi-drug resistant Mobiluncus isolates in China.</title>
        <authorList>
            <person name="Zhang X."/>
        </authorList>
    </citation>
    <scope>NUCLEOTIDE SEQUENCE [LARGE SCALE GENOMIC DNA]</scope>
    <source>
        <strain evidence="1 2">13</strain>
    </source>
</reference>
<evidence type="ECO:0000313" key="1">
    <source>
        <dbReference type="EMBL" id="NMW64888.1"/>
    </source>
</evidence>